<dbReference type="SUPFAM" id="SSF48452">
    <property type="entry name" value="TPR-like"/>
    <property type="match status" value="2"/>
</dbReference>
<evidence type="ECO:0000313" key="5">
    <source>
        <dbReference type="Proteomes" id="UP000825935"/>
    </source>
</evidence>
<organism evidence="4 5">
    <name type="scientific">Ceratopteris richardii</name>
    <name type="common">Triangle waterfern</name>
    <dbReference type="NCBI Taxonomy" id="49495"/>
    <lineage>
        <taxon>Eukaryota</taxon>
        <taxon>Viridiplantae</taxon>
        <taxon>Streptophyta</taxon>
        <taxon>Embryophyta</taxon>
        <taxon>Tracheophyta</taxon>
        <taxon>Polypodiopsida</taxon>
        <taxon>Polypodiidae</taxon>
        <taxon>Polypodiales</taxon>
        <taxon>Pteridineae</taxon>
        <taxon>Pteridaceae</taxon>
        <taxon>Parkerioideae</taxon>
        <taxon>Ceratopteris</taxon>
    </lineage>
</organism>
<feature type="repeat" description="PPR" evidence="3">
    <location>
        <begin position="502"/>
        <end position="536"/>
    </location>
</feature>
<reference evidence="4" key="1">
    <citation type="submission" date="2021-08" db="EMBL/GenBank/DDBJ databases">
        <title>WGS assembly of Ceratopteris richardii.</title>
        <authorList>
            <person name="Marchant D.B."/>
            <person name="Chen G."/>
            <person name="Jenkins J."/>
            <person name="Shu S."/>
            <person name="Leebens-Mack J."/>
            <person name="Grimwood J."/>
            <person name="Schmutz J."/>
            <person name="Soltis P."/>
            <person name="Soltis D."/>
            <person name="Chen Z.-H."/>
        </authorList>
    </citation>
    <scope>NUCLEOTIDE SEQUENCE</scope>
    <source>
        <strain evidence="4">Whitten #5841</strain>
        <tissue evidence="4">Leaf</tissue>
    </source>
</reference>
<evidence type="ECO:0000256" key="1">
    <source>
        <dbReference type="ARBA" id="ARBA00022737"/>
    </source>
</evidence>
<comment type="caution">
    <text evidence="4">The sequence shown here is derived from an EMBL/GenBank/DDBJ whole genome shotgun (WGS) entry which is preliminary data.</text>
</comment>
<name>A0A8T2UE96_CERRI</name>
<dbReference type="GO" id="GO:0005739">
    <property type="term" value="C:mitochondrion"/>
    <property type="evidence" value="ECO:0007669"/>
    <property type="project" value="UniProtKB-ARBA"/>
</dbReference>
<dbReference type="Pfam" id="PF13041">
    <property type="entry name" value="PPR_2"/>
    <property type="match status" value="6"/>
</dbReference>
<dbReference type="FunFam" id="1.25.40.10:FF:000031">
    <property type="entry name" value="Pentatricopeptide repeat-containing protein mitochondrial"/>
    <property type="match status" value="1"/>
</dbReference>
<dbReference type="OrthoDB" id="185373at2759"/>
<dbReference type="AlphaFoldDB" id="A0A8T2UE96"/>
<sequence>MVGVEDCQIKHFIDHNLTSENRHHCLNEDSAFIRLLRACAKKKDLLTGVRLNAEIVKKGLLEVSSSVANSLVSMYAKCAALTKAQQILEEIPVRSVISWSALIGGYAHHGQGVEALNCLDRMECEGLLPDAVTFICALKACASAKDLDRGRRIHNEIGRRDLLVKDAALGNALVDMYAKCGAFLTAQEVLEELPLRDVVSWSALISGYAQQGQGHLALKCFGQMRAEGLSPNVVTFLCLLKACASIRKLDEGEHIQDEILKQGLLKDNRLLGTALVDMYAKCGALARARQIHDELPIRDVVSWSALISGYAEHGQGQDALDCFENMKQDGFAPNSVTFMSVLKACASLEASDKGEQFHYEIMRQGWLQKDIAVGNAVVDMYAKCGALVKARQVLEELPSRNSVSWNSLIAGYVQQSQNKEAIRCFEEMQSERLSPDEVTFVCILNACGELQNIDKGKEIHHEIVRQGLLGTNIEIDIAVVNMYSKCGRLEIAQEVLDDLVKDAVVWSTLVARYVQQDKADAALNCFDLMEQKGLSPDEMTFIHILKACGCLRMVEKGIQIHGEVVRQGLLDKNVALCTTLIDMYTKCGVLSRAKDVLDELPVSCVTAWSALIGGYAEQGQCHDALTCFDQMHSKGLMPDAITFSCLLNACSHSGRLDEGQICFQIMRMKYGIEPSVEHYTCMVDLYGRAGHFDKAIAVIESMPSSDHLFVWSALLGACQKWGEANVGRWAFEHAIQLDKDDDAAYICMANIYVTIGMQEEAASITALQVKNKASRKQNCMEQSCG</sequence>
<feature type="repeat" description="PPR" evidence="3">
    <location>
        <begin position="639"/>
        <end position="674"/>
    </location>
</feature>
<dbReference type="PANTHER" id="PTHR47926:SF382">
    <property type="entry name" value="PENTACOTRIPEPTIDE-REPEAT REGION OF PRORP DOMAIN-CONTAINING PROTEIN"/>
    <property type="match status" value="1"/>
</dbReference>
<keyword evidence="5" id="KW-1185">Reference proteome</keyword>
<feature type="repeat" description="PPR" evidence="3">
    <location>
        <begin position="299"/>
        <end position="333"/>
    </location>
</feature>
<feature type="repeat" description="PPR" evidence="3">
    <location>
        <begin position="232"/>
        <end position="266"/>
    </location>
</feature>
<dbReference type="GO" id="GO:0003723">
    <property type="term" value="F:RNA binding"/>
    <property type="evidence" value="ECO:0007669"/>
    <property type="project" value="InterPro"/>
</dbReference>
<dbReference type="InterPro" id="IPR002885">
    <property type="entry name" value="PPR_rpt"/>
</dbReference>
<feature type="repeat" description="PPR" evidence="3">
    <location>
        <begin position="675"/>
        <end position="709"/>
    </location>
</feature>
<comment type="similarity">
    <text evidence="2">Belongs to the PPR family. PCMP-E subfamily.</text>
</comment>
<accession>A0A8T2UE96</accession>
<dbReference type="OMA" id="NSIICCH"/>
<dbReference type="EMBL" id="CM035412">
    <property type="protein sequence ID" value="KAH7432830.1"/>
    <property type="molecule type" value="Genomic_DNA"/>
</dbReference>
<dbReference type="Pfam" id="PF01535">
    <property type="entry name" value="PPR"/>
    <property type="match status" value="2"/>
</dbReference>
<dbReference type="PROSITE" id="PS51375">
    <property type="entry name" value="PPR"/>
    <property type="match status" value="9"/>
</dbReference>
<keyword evidence="1" id="KW-0677">Repeat</keyword>
<evidence type="ECO:0000256" key="3">
    <source>
        <dbReference type="PROSITE-ProRule" id="PRU00708"/>
    </source>
</evidence>
<dbReference type="NCBIfam" id="TIGR00756">
    <property type="entry name" value="PPR"/>
    <property type="match status" value="7"/>
</dbReference>
<dbReference type="FunFam" id="1.25.40.10:FF:000090">
    <property type="entry name" value="Pentatricopeptide repeat-containing protein, chloroplastic"/>
    <property type="match status" value="1"/>
</dbReference>
<evidence type="ECO:0008006" key="6">
    <source>
        <dbReference type="Google" id="ProtNLM"/>
    </source>
</evidence>
<dbReference type="Gene3D" id="1.25.40.10">
    <property type="entry name" value="Tetratricopeptide repeat domain"/>
    <property type="match status" value="6"/>
</dbReference>
<dbReference type="Proteomes" id="UP000825935">
    <property type="component" value="Chromosome 7"/>
</dbReference>
<feature type="repeat" description="PPR" evidence="3">
    <location>
        <begin position="401"/>
        <end position="435"/>
    </location>
</feature>
<dbReference type="InterPro" id="IPR011990">
    <property type="entry name" value="TPR-like_helical_dom_sf"/>
</dbReference>
<evidence type="ECO:0000313" key="4">
    <source>
        <dbReference type="EMBL" id="KAH7432830.1"/>
    </source>
</evidence>
<protein>
    <recommendedName>
        <fullName evidence="6">Pentatricopeptide repeat-containing protein</fullName>
    </recommendedName>
</protein>
<dbReference type="GO" id="GO:0009451">
    <property type="term" value="P:RNA modification"/>
    <property type="evidence" value="ECO:0007669"/>
    <property type="project" value="InterPro"/>
</dbReference>
<gene>
    <name evidence="4" type="ORF">KP509_07G042200</name>
</gene>
<dbReference type="FunFam" id="1.25.40.10:FF:000344">
    <property type="entry name" value="Pentatricopeptide repeat-containing protein"/>
    <property type="match status" value="1"/>
</dbReference>
<feature type="repeat" description="PPR" evidence="3">
    <location>
        <begin position="197"/>
        <end position="231"/>
    </location>
</feature>
<dbReference type="PANTHER" id="PTHR47926">
    <property type="entry name" value="PENTATRICOPEPTIDE REPEAT-CONTAINING PROTEIN"/>
    <property type="match status" value="1"/>
</dbReference>
<proteinExistence type="inferred from homology"/>
<dbReference type="FunFam" id="1.25.40.10:FF:000205">
    <property type="entry name" value="Pentatricopeptide repeat-containing protein, mitochondrial"/>
    <property type="match status" value="1"/>
</dbReference>
<feature type="repeat" description="PPR" evidence="3">
    <location>
        <begin position="604"/>
        <end position="638"/>
    </location>
</feature>
<evidence type="ECO:0000256" key="2">
    <source>
        <dbReference type="ARBA" id="ARBA00061659"/>
    </source>
</evidence>
<dbReference type="InterPro" id="IPR046960">
    <property type="entry name" value="PPR_At4g14850-like_plant"/>
</dbReference>
<feature type="repeat" description="PPR" evidence="3">
    <location>
        <begin position="95"/>
        <end position="129"/>
    </location>
</feature>